<feature type="compositionally biased region" description="Polar residues" evidence="1">
    <location>
        <begin position="758"/>
        <end position="775"/>
    </location>
</feature>
<evidence type="ECO:0000256" key="1">
    <source>
        <dbReference type="SAM" id="MobiDB-lite"/>
    </source>
</evidence>
<feature type="region of interest" description="Disordered" evidence="1">
    <location>
        <begin position="758"/>
        <end position="782"/>
    </location>
</feature>
<dbReference type="InterPro" id="IPR036514">
    <property type="entry name" value="SGNH_hydro_sf"/>
</dbReference>
<reference evidence="3 4" key="1">
    <citation type="submission" date="2017-11" db="EMBL/GenBank/DDBJ databases">
        <title>Taxonomic description and genome sequences of Spirosoma HA7 sp. nov., isolated from pollen microhabitat of Corylus avellana.</title>
        <authorList>
            <person name="Ambika Manirajan B."/>
            <person name="Suarez C."/>
            <person name="Ratering S."/>
            <person name="Geissler-Plaum R."/>
            <person name="Cardinale M."/>
            <person name="Sylvia S."/>
        </authorList>
    </citation>
    <scope>NUCLEOTIDE SEQUENCE [LARGE SCALE GENOMIC DNA]</scope>
    <source>
        <strain evidence="3 4">HA7</strain>
    </source>
</reference>
<dbReference type="NCBIfam" id="TIGR01451">
    <property type="entry name" value="B_ant_repeat"/>
    <property type="match status" value="1"/>
</dbReference>
<accession>A0A2K8YZ03</accession>
<dbReference type="PANTHER" id="PTHR34819:SF3">
    <property type="entry name" value="CELL SURFACE PROTEIN"/>
    <property type="match status" value="1"/>
</dbReference>
<feature type="domain" description="DUF11" evidence="2">
    <location>
        <begin position="507"/>
        <end position="615"/>
    </location>
</feature>
<proteinExistence type="predicted"/>
<evidence type="ECO:0000313" key="3">
    <source>
        <dbReference type="EMBL" id="AUD02804.1"/>
    </source>
</evidence>
<dbReference type="Gene3D" id="2.60.40.10">
    <property type="entry name" value="Immunoglobulins"/>
    <property type="match status" value="1"/>
</dbReference>
<dbReference type="InterPro" id="IPR047589">
    <property type="entry name" value="DUF11_rpt"/>
</dbReference>
<name>A0A2K8YZ03_9BACT</name>
<dbReference type="EMBL" id="CP025096">
    <property type="protein sequence ID" value="AUD02804.1"/>
    <property type="molecule type" value="Genomic_DNA"/>
</dbReference>
<sequence length="790" mass="84278">MVLQRNAANQAAVQVAGSYSQVLDVIEARAVVRVTGQGTTTPWTTLQNNPTNGQFNGSINVTGGWYKIQVRGLKNGSVVVSDSVERFGVGEVFAIVGHSNAQGSSCFINGVNQCETINGASDERVNVIAIDLNSPVYLQQYLTTANNDYLPGLAFSQLLKLSGTSPFAQEAWLWGHMGDELVARLNVPILLYNAGFGGTSIQNTYWSAYDIPFVHSFIRYSIRMPFVNLRNIMNLYVPTTGIRAVLILHGENDRFNPTDSTYKYYSKVIDKMRTEFNKPGLGCIVALSSFVGGQNDNVRLAQSQVIGRPNYNAYLGPDLDVITTTTDRPDGIHYSPTGQVKAGDLWAIAINNVWSAITPYAAEIQPMASLICAPANQLTISQPVGYEYNWSTGSTAGSVTVGTGAYTARIRNTQKRIFFPPAIVVPANVQPSSPTITTDNGTWAICRTTGLKLISSFAELNTWSTGATSMSIITTTPGVYSVQTKHPVYGCLSGIVSQTVSLATVNLNLQMQASKRVVAVNDTVSFRLFLQNKSDCDAGPVTIKSRLPANLGVVSADASTTVSSGLITSNILTIPAGAIINRQFIVQPGAVGYYRTAAEITASTNSDFNSKPNNGTGNGEDDEAVTDIRTMTYGADLYESPNPNQAQLPVVQSNQPTPSATKADLSLSMEVNQQVVTVNNPIVITLTVKNLGGLAATNVVVRNLIPANMEFIESGSGMSVNGAVVSGSIIQIAVGQSVSLKFIARVISAGVYTNQAQIMSSDQPDSDSTPGNGYSNGEDDQATILLRTAG</sequence>
<dbReference type="AlphaFoldDB" id="A0A2K8YZ03"/>
<evidence type="ECO:0000259" key="2">
    <source>
        <dbReference type="Pfam" id="PF01345"/>
    </source>
</evidence>
<protein>
    <recommendedName>
        <fullName evidence="2">DUF11 domain-containing protein</fullName>
    </recommendedName>
</protein>
<dbReference type="KEGG" id="spir:CWM47_13755"/>
<gene>
    <name evidence="3" type="ORF">CWM47_13755</name>
</gene>
<dbReference type="RefSeq" id="WP_100988520.1">
    <property type="nucleotide sequence ID" value="NZ_CP025096.1"/>
</dbReference>
<dbReference type="InterPro" id="IPR013783">
    <property type="entry name" value="Ig-like_fold"/>
</dbReference>
<organism evidence="3 4">
    <name type="scientific">Spirosoma pollinicola</name>
    <dbReference type="NCBI Taxonomy" id="2057025"/>
    <lineage>
        <taxon>Bacteria</taxon>
        <taxon>Pseudomonadati</taxon>
        <taxon>Bacteroidota</taxon>
        <taxon>Cytophagia</taxon>
        <taxon>Cytophagales</taxon>
        <taxon>Cytophagaceae</taxon>
        <taxon>Spirosoma</taxon>
    </lineage>
</organism>
<dbReference type="OrthoDB" id="1488710at2"/>
<dbReference type="InterPro" id="IPR051172">
    <property type="entry name" value="Chlamydia_OmcB"/>
</dbReference>
<dbReference type="Pfam" id="PF01345">
    <property type="entry name" value="DUF11"/>
    <property type="match status" value="2"/>
</dbReference>
<keyword evidence="4" id="KW-1185">Reference proteome</keyword>
<evidence type="ECO:0000313" key="4">
    <source>
        <dbReference type="Proteomes" id="UP000232883"/>
    </source>
</evidence>
<dbReference type="InterPro" id="IPR001434">
    <property type="entry name" value="OmcB-like_DUF11"/>
</dbReference>
<dbReference type="Proteomes" id="UP000232883">
    <property type="component" value="Chromosome"/>
</dbReference>
<dbReference type="Gene3D" id="3.40.50.1110">
    <property type="entry name" value="SGNH hydrolase"/>
    <property type="match status" value="1"/>
</dbReference>
<dbReference type="GO" id="GO:0016788">
    <property type="term" value="F:hydrolase activity, acting on ester bonds"/>
    <property type="evidence" value="ECO:0007669"/>
    <property type="project" value="UniProtKB-ARBA"/>
</dbReference>
<dbReference type="SUPFAM" id="SSF52266">
    <property type="entry name" value="SGNH hydrolase"/>
    <property type="match status" value="1"/>
</dbReference>
<feature type="domain" description="DUF11" evidence="2">
    <location>
        <begin position="664"/>
        <end position="769"/>
    </location>
</feature>
<dbReference type="PANTHER" id="PTHR34819">
    <property type="entry name" value="LARGE CYSTEINE-RICH PERIPLASMIC PROTEIN OMCB"/>
    <property type="match status" value="1"/>
</dbReference>